<evidence type="ECO:0000313" key="8">
    <source>
        <dbReference type="Proteomes" id="UP000324705"/>
    </source>
</evidence>
<gene>
    <name evidence="7" type="ORF">TRITD_6Av1G094630</name>
</gene>
<dbReference type="SUPFAM" id="SSF56672">
    <property type="entry name" value="DNA/RNA polymerases"/>
    <property type="match status" value="1"/>
</dbReference>
<feature type="region of interest" description="Disordered" evidence="5">
    <location>
        <begin position="913"/>
        <end position="942"/>
    </location>
</feature>
<feature type="region of interest" description="Disordered" evidence="5">
    <location>
        <begin position="273"/>
        <end position="305"/>
    </location>
</feature>
<dbReference type="SUPFAM" id="SSF53098">
    <property type="entry name" value="Ribonuclease H-like"/>
    <property type="match status" value="1"/>
</dbReference>
<proteinExistence type="predicted"/>
<evidence type="ECO:0000256" key="1">
    <source>
        <dbReference type="ARBA" id="ARBA00022670"/>
    </source>
</evidence>
<feature type="compositionally biased region" description="Low complexity" evidence="5">
    <location>
        <begin position="853"/>
        <end position="893"/>
    </location>
</feature>
<dbReference type="GO" id="GO:0046872">
    <property type="term" value="F:metal ion binding"/>
    <property type="evidence" value="ECO:0007669"/>
    <property type="project" value="UniProtKB-KW"/>
</dbReference>
<accession>A0A9R0Y061</accession>
<feature type="compositionally biased region" description="Polar residues" evidence="5">
    <location>
        <begin position="380"/>
        <end position="391"/>
    </location>
</feature>
<feature type="compositionally biased region" description="Low complexity" evidence="5">
    <location>
        <begin position="916"/>
        <end position="927"/>
    </location>
</feature>
<sequence length="1461" mass="160807">MSAASGYVAVPRCPVIFDGTNYTEFTGFMRIHMRGIRLWGVLSGEVCYPPRPVPPVAPTPPTPLVLAPDANQAAKDAAKLADEAADRAYDEKVLAYEEALQIYHGALSAYTQWLDDDARAAAVLTASVLPQFASEFLGLPTVFEMWTRLRQRYQPSGDALYLSVIRQEHALQQGDSIVDDFYAQSSAIWRQLDSLRSAGCRTCPCCQAVQANLEFHRVYEFLSRLRKEFEPRRAQLFARGRISLMEALSEIRAEETRLHGAGLLEVPSVLATRAPTPPAAPTPSRSSAPPLLPTPSGGSGRPRPHCDYCNNDGHLESQCYTKKKHLRKARSSSSGTSSSTLTASAITLTEQDILRLKRLLAASGSSSTGTAGSMTDTSRTEQSPSTQSGTSPWVLDSGASFHMSSHSSILSSLRSLDSPVHVLTADGTPLSVVSRGTLTTPYSVPDVAHVPRLTMNLFSAGQLTDSGCRVILDVDSCSVQDRRTHTLVGAGPRRRDSQGLWELDWLHVPSAATTIASSSASVASVTGSFKQWHHRLGHLCGSPLSSLVRRGLLGSVSGDVSLECQGCRLGKQIQLPYSHSESVSKRPFDLVHSDVWGPAPFASKGGHKYYIIFIDDFSRYTWLYFMTSRSEVLSIYKRFAAMVHTQFSSPIRVLRADSAGEYISKMLRGVLAEEGTLSQFSCPGAHAQNGVAERKHRHLLETARALPITASLPPHFWAEAVSTSTYLINLQPSAALQGGVPFEHLFDRSPDYSMLRLFGCVCYVLLAPRERTKLTAQSVECVFLGYSDEHKGYRCWDPIGRRMRISRDVTFDESRPFYPRPSSSTFSVEDISFLTFPDSPITPVEPVPIRSAPSASPPLVDLVPPSSTVSSSSMSPDSTPSSPVTSSSPPLDSTLAISPSIIPSFPQHYTRRSRPVDASVDVSSSSSQPTYGLRSRPRPPVDRFGFPTAGAAVLEPTSYRQAVVHPEWQFVMAEEIAALERTGTWDLVSLPPGVRPITCKWVYKVKTRSDGSLERHKARLVARGFQQEHGRDYDETFAPVAHMTTVRTLLAVASARHWSISQLDVKNAFLNGELREEVYMQPPPGYSVPDGMVCHLRRSLYGLKQAPRAWFERFASVVTAAGFSASAHDPALLIHLSPRDRTLLLLYVDDMVITGDEPEYIAFVKARLSEQFLMSDLGPLRYFLGIEVSSTSDGFFISQEKYIQDLLARAALTDERIVETPMELDVHLCATDGDPLPDPTRYRHLVGSLVYLAVTRPDISYPVHILSQFVSAPTSVHYSHLLRVLRYLRGTISHRLFFPRSSSLQLQAYSDATWASDPSDRRSLSAYCVFLGGSLIAWKTKKQIAVPRSSAEAELRAMALLTAEVTWLQWLLQDFGVSITTPTPLLSDSTGAISIARDPVKHELTKHIGVDAFYVRAGVQDRVIALQYVPSELQLADFLTKAQTRAQHGFYLSKLSVVQPP</sequence>
<dbReference type="GO" id="GO:0015074">
    <property type="term" value="P:DNA integration"/>
    <property type="evidence" value="ECO:0007669"/>
    <property type="project" value="InterPro"/>
</dbReference>
<feature type="domain" description="Integrase catalytic" evidence="6">
    <location>
        <begin position="583"/>
        <end position="749"/>
    </location>
</feature>
<evidence type="ECO:0000313" key="7">
    <source>
        <dbReference type="EMBL" id="VAI45774.1"/>
    </source>
</evidence>
<evidence type="ECO:0000256" key="3">
    <source>
        <dbReference type="ARBA" id="ARBA00022750"/>
    </source>
</evidence>
<dbReference type="Proteomes" id="UP000324705">
    <property type="component" value="Chromosome 6A"/>
</dbReference>
<dbReference type="InterPro" id="IPR054722">
    <property type="entry name" value="PolX-like_BBD"/>
</dbReference>
<feature type="region of interest" description="Disordered" evidence="5">
    <location>
        <begin position="364"/>
        <end position="394"/>
    </location>
</feature>
<dbReference type="InterPro" id="IPR025724">
    <property type="entry name" value="GAG-pre-integrase_dom"/>
</dbReference>
<dbReference type="PANTHER" id="PTHR42648">
    <property type="entry name" value="TRANSPOSASE, PUTATIVE-RELATED"/>
    <property type="match status" value="1"/>
</dbReference>
<dbReference type="OMA" id="ISQCIRI"/>
<feature type="region of interest" description="Disordered" evidence="5">
    <location>
        <begin position="845"/>
        <end position="893"/>
    </location>
</feature>
<evidence type="ECO:0000259" key="6">
    <source>
        <dbReference type="PROSITE" id="PS50994"/>
    </source>
</evidence>
<dbReference type="InterPro" id="IPR057670">
    <property type="entry name" value="SH3_retrovirus"/>
</dbReference>
<dbReference type="EMBL" id="LT934121">
    <property type="protein sequence ID" value="VAI45774.1"/>
    <property type="molecule type" value="Genomic_DNA"/>
</dbReference>
<evidence type="ECO:0000256" key="4">
    <source>
        <dbReference type="ARBA" id="ARBA00022801"/>
    </source>
</evidence>
<dbReference type="InterPro" id="IPR013103">
    <property type="entry name" value="RVT_2"/>
</dbReference>
<dbReference type="Pfam" id="PF13976">
    <property type="entry name" value="gag_pre-integrs"/>
    <property type="match status" value="1"/>
</dbReference>
<dbReference type="Pfam" id="PF00665">
    <property type="entry name" value="rve"/>
    <property type="match status" value="1"/>
</dbReference>
<name>A0A9R0Y061_TRITD</name>
<dbReference type="Gene3D" id="3.30.420.10">
    <property type="entry name" value="Ribonuclease H-like superfamily/Ribonuclease H"/>
    <property type="match status" value="1"/>
</dbReference>
<keyword evidence="8" id="KW-1185">Reference proteome</keyword>
<dbReference type="Pfam" id="PF22936">
    <property type="entry name" value="Pol_BBD"/>
    <property type="match status" value="1"/>
</dbReference>
<keyword evidence="3" id="KW-0064">Aspartyl protease</keyword>
<keyword evidence="2" id="KW-0479">Metal-binding</keyword>
<keyword evidence="1" id="KW-0645">Protease</keyword>
<dbReference type="InterPro" id="IPR036397">
    <property type="entry name" value="RNaseH_sf"/>
</dbReference>
<feature type="compositionally biased region" description="Low complexity" evidence="5">
    <location>
        <begin position="364"/>
        <end position="377"/>
    </location>
</feature>
<dbReference type="InterPro" id="IPR012337">
    <property type="entry name" value="RNaseH-like_sf"/>
</dbReference>
<dbReference type="PROSITE" id="PS50994">
    <property type="entry name" value="INTEGRASE"/>
    <property type="match status" value="1"/>
</dbReference>
<keyword evidence="4" id="KW-0378">Hydrolase</keyword>
<organism evidence="7 8">
    <name type="scientific">Triticum turgidum subsp. durum</name>
    <name type="common">Durum wheat</name>
    <name type="synonym">Triticum durum</name>
    <dbReference type="NCBI Taxonomy" id="4567"/>
    <lineage>
        <taxon>Eukaryota</taxon>
        <taxon>Viridiplantae</taxon>
        <taxon>Streptophyta</taxon>
        <taxon>Embryophyta</taxon>
        <taxon>Tracheophyta</taxon>
        <taxon>Spermatophyta</taxon>
        <taxon>Magnoliopsida</taxon>
        <taxon>Liliopsida</taxon>
        <taxon>Poales</taxon>
        <taxon>Poaceae</taxon>
        <taxon>BOP clade</taxon>
        <taxon>Pooideae</taxon>
        <taxon>Triticodae</taxon>
        <taxon>Triticeae</taxon>
        <taxon>Triticinae</taxon>
        <taxon>Triticum</taxon>
    </lineage>
</organism>
<evidence type="ECO:0000256" key="5">
    <source>
        <dbReference type="SAM" id="MobiDB-lite"/>
    </source>
</evidence>
<dbReference type="GO" id="GO:0006508">
    <property type="term" value="P:proteolysis"/>
    <property type="evidence" value="ECO:0007669"/>
    <property type="project" value="UniProtKB-KW"/>
</dbReference>
<protein>
    <recommendedName>
        <fullName evidence="6">Integrase catalytic domain-containing protein</fullName>
    </recommendedName>
</protein>
<dbReference type="InterPro" id="IPR039537">
    <property type="entry name" value="Retrotran_Ty1/copia-like"/>
</dbReference>
<dbReference type="GO" id="GO:0003676">
    <property type="term" value="F:nucleic acid binding"/>
    <property type="evidence" value="ECO:0007669"/>
    <property type="project" value="InterPro"/>
</dbReference>
<dbReference type="GO" id="GO:0004190">
    <property type="term" value="F:aspartic-type endopeptidase activity"/>
    <property type="evidence" value="ECO:0007669"/>
    <property type="project" value="UniProtKB-KW"/>
</dbReference>
<evidence type="ECO:0000256" key="2">
    <source>
        <dbReference type="ARBA" id="ARBA00022723"/>
    </source>
</evidence>
<dbReference type="CDD" id="cd09272">
    <property type="entry name" value="RNase_HI_RT_Ty1"/>
    <property type="match status" value="1"/>
</dbReference>
<reference evidence="7 8" key="1">
    <citation type="submission" date="2017-09" db="EMBL/GenBank/DDBJ databases">
        <authorList>
            <consortium name="International Durum Wheat Genome Sequencing Consortium (IDWGSC)"/>
            <person name="Milanesi L."/>
        </authorList>
    </citation>
    <scope>NUCLEOTIDE SEQUENCE [LARGE SCALE GENOMIC DNA]</scope>
    <source>
        <strain evidence="8">cv. Svevo</strain>
    </source>
</reference>
<dbReference type="InterPro" id="IPR043502">
    <property type="entry name" value="DNA/RNA_pol_sf"/>
</dbReference>
<dbReference type="Pfam" id="PF25597">
    <property type="entry name" value="SH3_retrovirus"/>
    <property type="match status" value="1"/>
</dbReference>
<dbReference type="Gramene" id="TRITD6Av1G094630.1">
    <property type="protein sequence ID" value="TRITD6Av1G094630.1"/>
    <property type="gene ID" value="TRITD6Av1G094630"/>
</dbReference>
<dbReference type="PANTHER" id="PTHR42648:SF26">
    <property type="entry name" value="INTEGRASE CATALYTIC DOMAIN-CONTAINING PROTEIN"/>
    <property type="match status" value="1"/>
</dbReference>
<dbReference type="Pfam" id="PF07727">
    <property type="entry name" value="RVT_2"/>
    <property type="match status" value="1"/>
</dbReference>
<dbReference type="InterPro" id="IPR001584">
    <property type="entry name" value="Integrase_cat-core"/>
</dbReference>